<evidence type="ECO:0000256" key="3">
    <source>
        <dbReference type="ARBA" id="ARBA00011002"/>
    </source>
</evidence>
<evidence type="ECO:0000256" key="5">
    <source>
        <dbReference type="ARBA" id="ARBA00023231"/>
    </source>
</evidence>
<evidence type="ECO:0000313" key="9">
    <source>
        <dbReference type="Proteomes" id="UP001169719"/>
    </source>
</evidence>
<dbReference type="InterPro" id="IPR000318">
    <property type="entry name" value="Nase_comp1_CS"/>
</dbReference>
<comment type="function">
    <text evidence="1">This protein may play a role in the biosynthesis of the prosthetic group of nitrogenase (FeMo cofactor).</text>
</comment>
<feature type="domain" description="Nitrogenase/oxidoreductase component 1" evidence="7">
    <location>
        <begin position="20"/>
        <end position="424"/>
    </location>
</feature>
<evidence type="ECO:0000256" key="1">
    <source>
        <dbReference type="ARBA" id="ARBA00003171"/>
    </source>
</evidence>
<accession>A0ABT7XZP3</accession>
<evidence type="ECO:0000313" key="8">
    <source>
        <dbReference type="EMBL" id="MDN2481244.1"/>
    </source>
</evidence>
<gene>
    <name evidence="8" type="primary">nifN</name>
    <name evidence="8" type="ORF">QWJ08_07530</name>
</gene>
<keyword evidence="5 6" id="KW-0535">Nitrogen fixation</keyword>
<dbReference type="SUPFAM" id="SSF53807">
    <property type="entry name" value="Helical backbone' metal receptor"/>
    <property type="match status" value="1"/>
</dbReference>
<comment type="pathway">
    <text evidence="2">Cofactor biosynthesis; Fe-Mo cofactor biosynthesis.</text>
</comment>
<dbReference type="InterPro" id="IPR005975">
    <property type="entry name" value="Nase_Mo-Fe_CF"/>
</dbReference>
<dbReference type="Pfam" id="PF00148">
    <property type="entry name" value="Oxidored_nitro"/>
    <property type="match status" value="1"/>
</dbReference>
<evidence type="ECO:0000256" key="4">
    <source>
        <dbReference type="ARBA" id="ARBA00013282"/>
    </source>
</evidence>
<dbReference type="NCBIfam" id="TIGR01285">
    <property type="entry name" value="nifN"/>
    <property type="match status" value="1"/>
</dbReference>
<name>A0ABT7XZP3_9VIBR</name>
<evidence type="ECO:0000256" key="6">
    <source>
        <dbReference type="RuleBase" id="RU004021"/>
    </source>
</evidence>
<dbReference type="InterPro" id="IPR000510">
    <property type="entry name" value="Nase/OxRdtase_comp1"/>
</dbReference>
<dbReference type="InterPro" id="IPR050152">
    <property type="entry name" value="ChlB/BchB/BchZ"/>
</dbReference>
<comment type="similarity">
    <text evidence="3 6">Belongs to the NifD/NifK/NifE/NifN family.</text>
</comment>
<sequence length="451" mass="49492">MTSPYIQNDALVTKPLKTSPATGAALATMGFTGAIPLIHGSQGCSAFSKVFLISHFREPFPIQNSAIDQVAAVMGTDENLTEALKNICQRQNPQVLTVLTSGLVEMQGCDIWRVIKDFKHQNPEFESIQIVPVSTPDFKGTMETGFAKTIDVIVKQCCDPSPPVTHPSQVNVLCSVSTTTADIELIERYLTAFDLTPIFIPNIATSLDGHLEEGDYHSTSTGGTSIEQIKKTSSSGFTLVLGESLQGTAQWLEKRFAIPWRSISMGMQGTDDLVDYLTQYTLKPVPNWIERARSRLQDAVLDTHFVLTHSKVALAAEPDLAFGLVNIFDEVGMRIKKIVTTHAQHDGLKKLSHPLAVGDMSLLDDSALSVDLLFGNSHLHKLNRSSAEFIKVGFPCNDVYGNSEQCFVGYEGMRSQLFRMANALMERDEAEVTPHVSIYSFTSEEVVNDCA</sequence>
<dbReference type="EMBL" id="JAUEOZ010000001">
    <property type="protein sequence ID" value="MDN2481244.1"/>
    <property type="molecule type" value="Genomic_DNA"/>
</dbReference>
<evidence type="ECO:0000256" key="2">
    <source>
        <dbReference type="ARBA" id="ARBA00005155"/>
    </source>
</evidence>
<dbReference type="Gene3D" id="6.10.250.1090">
    <property type="match status" value="1"/>
</dbReference>
<dbReference type="PANTHER" id="PTHR33712:SF7">
    <property type="entry name" value="LIGHT-INDEPENDENT PROTOCHLOROPHYLLIDE REDUCTASE SUBUNIT B"/>
    <property type="match status" value="1"/>
</dbReference>
<dbReference type="PANTHER" id="PTHR33712">
    <property type="entry name" value="LIGHT-INDEPENDENT PROTOCHLOROPHYLLIDE REDUCTASE SUBUNIT B"/>
    <property type="match status" value="1"/>
</dbReference>
<keyword evidence="9" id="KW-1185">Reference proteome</keyword>
<dbReference type="RefSeq" id="WP_289961378.1">
    <property type="nucleotide sequence ID" value="NZ_JAUEOZ010000001.1"/>
</dbReference>
<evidence type="ECO:0000259" key="7">
    <source>
        <dbReference type="Pfam" id="PF00148"/>
    </source>
</evidence>
<comment type="caution">
    <text evidence="8">The sequence shown here is derived from an EMBL/GenBank/DDBJ whole genome shotgun (WGS) entry which is preliminary data.</text>
</comment>
<protein>
    <recommendedName>
        <fullName evidence="4">Nitrogenase iron-molybdenum cofactor biosynthesis protein NifN</fullName>
    </recommendedName>
</protein>
<dbReference type="PROSITE" id="PS00699">
    <property type="entry name" value="NITROGENASE_1_1"/>
    <property type="match status" value="1"/>
</dbReference>
<dbReference type="Gene3D" id="3.40.50.1980">
    <property type="entry name" value="Nitrogenase molybdenum iron protein domain"/>
    <property type="match status" value="3"/>
</dbReference>
<dbReference type="Proteomes" id="UP001169719">
    <property type="component" value="Unassembled WGS sequence"/>
</dbReference>
<organism evidence="8 9">
    <name type="scientific">Vibrio agarivorans</name>
    <dbReference type="NCBI Taxonomy" id="153622"/>
    <lineage>
        <taxon>Bacteria</taxon>
        <taxon>Pseudomonadati</taxon>
        <taxon>Pseudomonadota</taxon>
        <taxon>Gammaproteobacteria</taxon>
        <taxon>Vibrionales</taxon>
        <taxon>Vibrionaceae</taxon>
        <taxon>Vibrio</taxon>
    </lineage>
</organism>
<proteinExistence type="inferred from homology"/>
<reference evidence="8" key="1">
    <citation type="submission" date="2024-05" db="EMBL/GenBank/DDBJ databases">
        <title>Genome Sequences of Four Agar- Degrading Marine Bacteria.</title>
        <authorList>
            <person name="Phillips E.K."/>
            <person name="Shaffer J.C."/>
            <person name="Henson M.W."/>
            <person name="Temperton B."/>
            <person name="Thrash C.J."/>
            <person name="Martin M.O."/>
        </authorList>
    </citation>
    <scope>NUCLEOTIDE SEQUENCE</scope>
    <source>
        <strain evidence="8">EKP203</strain>
    </source>
</reference>